<keyword evidence="3" id="KW-1185">Reference proteome</keyword>
<proteinExistence type="predicted"/>
<feature type="compositionally biased region" description="Basic and acidic residues" evidence="1">
    <location>
        <begin position="951"/>
        <end position="962"/>
    </location>
</feature>
<dbReference type="GeneTree" id="ENSGT00740000117028"/>
<evidence type="ECO:0000313" key="2">
    <source>
        <dbReference type="Ensembl" id="ENSPEMP00000035388.1"/>
    </source>
</evidence>
<feature type="region of interest" description="Disordered" evidence="1">
    <location>
        <begin position="112"/>
        <end position="138"/>
    </location>
</feature>
<feature type="region of interest" description="Disordered" evidence="1">
    <location>
        <begin position="945"/>
        <end position="969"/>
    </location>
</feature>
<evidence type="ECO:0000256" key="1">
    <source>
        <dbReference type="SAM" id="MobiDB-lite"/>
    </source>
</evidence>
<dbReference type="Proteomes" id="UP000694547">
    <property type="component" value="Chromosome 8"/>
</dbReference>
<reference evidence="2 3" key="1">
    <citation type="submission" date="2018-10" db="EMBL/GenBank/DDBJ databases">
        <title>Improved assembly of the deer mouse Peromyscus maniculatus genome.</title>
        <authorList>
            <person name="Lassance J.-M."/>
            <person name="Hoekstra H.E."/>
        </authorList>
    </citation>
    <scope>NUCLEOTIDE SEQUENCE [LARGE SCALE GENOMIC DNA]</scope>
</reference>
<feature type="region of interest" description="Disordered" evidence="1">
    <location>
        <begin position="47"/>
        <end position="81"/>
    </location>
</feature>
<evidence type="ECO:0000313" key="3">
    <source>
        <dbReference type="Proteomes" id="UP000694547"/>
    </source>
</evidence>
<reference evidence="2" key="3">
    <citation type="submission" date="2025-09" db="UniProtKB">
        <authorList>
            <consortium name="Ensembl"/>
        </authorList>
    </citation>
    <scope>IDENTIFICATION</scope>
</reference>
<protein>
    <submittedName>
        <fullName evidence="2">RIKEN cDNA 4933427D14 gene</fullName>
    </submittedName>
</protein>
<feature type="region of interest" description="Disordered" evidence="1">
    <location>
        <begin position="390"/>
        <end position="420"/>
    </location>
</feature>
<dbReference type="Ensembl" id="ENSPEMT00000034688.1">
    <property type="protein sequence ID" value="ENSPEMP00000035388.1"/>
    <property type="gene ID" value="ENSPEMG00000028805.1"/>
</dbReference>
<reference evidence="2" key="2">
    <citation type="submission" date="2025-08" db="UniProtKB">
        <authorList>
            <consortium name="Ensembl"/>
        </authorList>
    </citation>
    <scope>IDENTIFICATION</scope>
</reference>
<accession>A0A8C8W412</accession>
<feature type="region of interest" description="Disordered" evidence="1">
    <location>
        <begin position="591"/>
        <end position="626"/>
    </location>
</feature>
<feature type="compositionally biased region" description="Polar residues" evidence="1">
    <location>
        <begin position="614"/>
        <end position="623"/>
    </location>
</feature>
<name>A0A8C8W412_PERMB</name>
<organism evidence="2 3">
    <name type="scientific">Peromyscus maniculatus bairdii</name>
    <name type="common">Prairie deer mouse</name>
    <dbReference type="NCBI Taxonomy" id="230844"/>
    <lineage>
        <taxon>Eukaryota</taxon>
        <taxon>Metazoa</taxon>
        <taxon>Chordata</taxon>
        <taxon>Craniata</taxon>
        <taxon>Vertebrata</taxon>
        <taxon>Euteleostomi</taxon>
        <taxon>Mammalia</taxon>
        <taxon>Eutheria</taxon>
        <taxon>Euarchontoglires</taxon>
        <taxon>Glires</taxon>
        <taxon>Rodentia</taxon>
        <taxon>Myomorpha</taxon>
        <taxon>Muroidea</taxon>
        <taxon>Cricetidae</taxon>
        <taxon>Neotominae</taxon>
        <taxon>Peromyscus</taxon>
    </lineage>
</organism>
<dbReference type="AlphaFoldDB" id="A0A8C8W412"/>
<sequence length="969" mass="101109">MPARCAVARRSRRGVRPLWARRWGARMSRGYGVRRRAMSSVRRRRCASVGRLQGGRRALGRRRTTEPTMPHGVNRASGTPGTAGSVEAGMDPGAVWVNGAVGEPEVIGPAGSVWVTRSGKEPDDSSPPSCERKGRPGTLGHESILELWLKVQAMRVASGCWEGSRVELHPVPAGEGPVEKGVPGRASWVETSRGGVTGPWVRGRARTFPRASGLPSARGIEAGCERLSIFCSQGQTGKAPPAVGGPGVVEKIGRAASGLWEERQPVGLPVAIGWSEAGKRSRAGEVMECGGAPGSCWEGQSVQVSGALAEEAVYGPTLRGRGQIVGPPEALMVLPRAMEDETASGAATGLWQRRQEVEDMSSRGIPGLRAMGQYAGVPCARAEGARCGGDPGSWGAAQAAELSASGEQEAGSRGAQGPWGIEQAMGAPRALGKEADEASVPGLWGTGQLPGLQTVVVSGDRGEETSHDVSGLWERQQSLGAPLAEALPGPVMEETHSGNLLSPWERRQVMREQEAQGPAALGIPGPMDQDVSCRALSCPCSRRGAVGVLETVVMPKYRCATERVPSALGVPDALWVCQESSSTDAVHLQARTPAASGKPRAPEEYSSVVEDTESGTLSGSQGRRQAVRVPMTPEIRGSLEVEAGSGDFSGLSGRRLTVGKPVTSGISPPGVAMAPRTSCSVWEHISSRRVSDSAEGRPPAGVSMTVGLPEATGDEMLAEGLQRRQSASMPVAAGIATTVEVPTACGPLGPYRVVESVCGESSGIWQRRQMTDLSTAARTPNLEMEAGSEGVSGLWRRHNGVVPEVVRGALHQRTLAAVGAPVVGRVPAAVWVTGSPREEASGGVSDLTLVRRQSDAGVRASGEGTGRRGVLGLAGTGRAVGMSYTHELGARMWGSPRSVREETTYENVPRVSAMRTAVPSVSREETGLGHFRANLQGNGVRAVGGVPEAGVRGDDLGERGEGGLRGTFQ</sequence>